<evidence type="ECO:0000256" key="2">
    <source>
        <dbReference type="ARBA" id="ARBA00006058"/>
    </source>
</evidence>
<organism evidence="8 9">
    <name type="scientific">Aromia moschata</name>
    <dbReference type="NCBI Taxonomy" id="1265417"/>
    <lineage>
        <taxon>Eukaryota</taxon>
        <taxon>Metazoa</taxon>
        <taxon>Ecdysozoa</taxon>
        <taxon>Arthropoda</taxon>
        <taxon>Hexapoda</taxon>
        <taxon>Insecta</taxon>
        <taxon>Pterygota</taxon>
        <taxon>Neoptera</taxon>
        <taxon>Endopterygota</taxon>
        <taxon>Coleoptera</taxon>
        <taxon>Polyphaga</taxon>
        <taxon>Cucujiformia</taxon>
        <taxon>Chrysomeloidea</taxon>
        <taxon>Cerambycidae</taxon>
        <taxon>Cerambycinae</taxon>
        <taxon>Callichromatini</taxon>
        <taxon>Aromia</taxon>
    </lineage>
</organism>
<evidence type="ECO:0000313" key="9">
    <source>
        <dbReference type="Proteomes" id="UP001162162"/>
    </source>
</evidence>
<keyword evidence="6" id="KW-0325">Glycoprotein</keyword>
<evidence type="ECO:0000256" key="4">
    <source>
        <dbReference type="ARBA" id="ARBA00022989"/>
    </source>
</evidence>
<sequence>MHHVRCGTKTPGKYRKLEELQNYERPTQQTDSSSEFSAFVPMNCQRNQPVYPTFHLYNQLNISKVMNYKEWEGLKPLWSNFTVGQNGLQILGPSLQLNLQMLSSITTANFTSLRLQLSAPVTKRDLNSFADQLNTVAGQLTDPVSSRKIDNLSFAVRKVAHNEVQKLSEIRNGILYKITALEMMLPPLNRETNQSLSHLRTIQYFLDHRGWQIAERKITWEELYNHVNTKVTKEVGKCRPLWEIFHSARFYVCKLIVDPLLQFVPNLIKCENDHFPGNGMAFSCFFLILLFLLIAPVVLKLVEFYRENNEDLLASITHRRTSDGQVIDDQGTWATPYAESPLEGRLRKKCLYLRHQRTPALLCG</sequence>
<comment type="similarity">
    <text evidence="2">Belongs to the prominin family.</text>
</comment>
<proteinExistence type="inferred from homology"/>
<dbReference type="EMBL" id="JAPWTK010000483">
    <property type="protein sequence ID" value="KAJ8939547.1"/>
    <property type="molecule type" value="Genomic_DNA"/>
</dbReference>
<feature type="transmembrane region" description="Helical" evidence="7">
    <location>
        <begin position="279"/>
        <end position="299"/>
    </location>
</feature>
<dbReference type="PANTHER" id="PTHR22730:SF1">
    <property type="entry name" value="PROMININ-LIKE PROTEIN"/>
    <property type="match status" value="1"/>
</dbReference>
<dbReference type="Pfam" id="PF05478">
    <property type="entry name" value="Prominin"/>
    <property type="match status" value="1"/>
</dbReference>
<evidence type="ECO:0000256" key="1">
    <source>
        <dbReference type="ARBA" id="ARBA00004141"/>
    </source>
</evidence>
<dbReference type="Proteomes" id="UP001162162">
    <property type="component" value="Unassembled WGS sequence"/>
</dbReference>
<comment type="caution">
    <text evidence="8">The sequence shown here is derived from an EMBL/GenBank/DDBJ whole genome shotgun (WGS) entry which is preliminary data.</text>
</comment>
<protein>
    <submittedName>
        <fullName evidence="8">Uncharacterized protein</fullName>
    </submittedName>
</protein>
<evidence type="ECO:0000256" key="6">
    <source>
        <dbReference type="ARBA" id="ARBA00023180"/>
    </source>
</evidence>
<name>A0AAV8XLY4_9CUCU</name>
<dbReference type="GO" id="GO:0016020">
    <property type="term" value="C:membrane"/>
    <property type="evidence" value="ECO:0007669"/>
    <property type="project" value="UniProtKB-SubCell"/>
</dbReference>
<dbReference type="AlphaFoldDB" id="A0AAV8XLY4"/>
<dbReference type="InterPro" id="IPR008795">
    <property type="entry name" value="Prominin"/>
</dbReference>
<keyword evidence="5 7" id="KW-0472">Membrane</keyword>
<keyword evidence="9" id="KW-1185">Reference proteome</keyword>
<accession>A0AAV8XLY4</accession>
<keyword evidence="3 7" id="KW-0812">Transmembrane</keyword>
<comment type="subcellular location">
    <subcellularLocation>
        <location evidence="1">Membrane</location>
        <topology evidence="1">Multi-pass membrane protein</topology>
    </subcellularLocation>
</comment>
<gene>
    <name evidence="8" type="ORF">NQ318_011331</name>
</gene>
<evidence type="ECO:0000256" key="3">
    <source>
        <dbReference type="ARBA" id="ARBA00022692"/>
    </source>
</evidence>
<evidence type="ECO:0000256" key="7">
    <source>
        <dbReference type="SAM" id="Phobius"/>
    </source>
</evidence>
<keyword evidence="4 7" id="KW-1133">Transmembrane helix</keyword>
<reference evidence="8" key="1">
    <citation type="journal article" date="2023" name="Insect Mol. Biol.">
        <title>Genome sequencing provides insights into the evolution of gene families encoding plant cell wall-degrading enzymes in longhorned beetles.</title>
        <authorList>
            <person name="Shin N.R."/>
            <person name="Okamura Y."/>
            <person name="Kirsch R."/>
            <person name="Pauchet Y."/>
        </authorList>
    </citation>
    <scope>NUCLEOTIDE SEQUENCE</scope>
    <source>
        <strain evidence="8">AMC_N1</strain>
    </source>
</reference>
<evidence type="ECO:0000256" key="5">
    <source>
        <dbReference type="ARBA" id="ARBA00023136"/>
    </source>
</evidence>
<evidence type="ECO:0000313" key="8">
    <source>
        <dbReference type="EMBL" id="KAJ8939547.1"/>
    </source>
</evidence>
<dbReference type="PANTHER" id="PTHR22730">
    <property type="entry name" value="PROMININ PROM PROTEIN"/>
    <property type="match status" value="1"/>
</dbReference>